<name>A0ABT2UFG0_9BACL</name>
<evidence type="ECO:0000313" key="3">
    <source>
        <dbReference type="Proteomes" id="UP001652445"/>
    </source>
</evidence>
<evidence type="ECO:0000313" key="2">
    <source>
        <dbReference type="EMBL" id="MCU6793378.1"/>
    </source>
</evidence>
<evidence type="ECO:0000256" key="1">
    <source>
        <dbReference type="SAM" id="MobiDB-lite"/>
    </source>
</evidence>
<gene>
    <name evidence="2" type="ORF">OB236_14820</name>
</gene>
<protein>
    <recommendedName>
        <fullName evidence="4">F5/8 type C domain-containing protein</fullName>
    </recommendedName>
</protein>
<evidence type="ECO:0008006" key="4">
    <source>
        <dbReference type="Google" id="ProtNLM"/>
    </source>
</evidence>
<accession>A0ABT2UFG0</accession>
<reference evidence="2 3" key="1">
    <citation type="submission" date="2022-09" db="EMBL/GenBank/DDBJ databases">
        <authorList>
            <person name="Han X.L."/>
            <person name="Wang Q."/>
            <person name="Lu T."/>
        </authorList>
    </citation>
    <scope>NUCLEOTIDE SEQUENCE [LARGE SCALE GENOMIC DNA]</scope>
    <source>
        <strain evidence="2 3">WQ 127069</strain>
    </source>
</reference>
<proteinExistence type="predicted"/>
<organism evidence="2 3">
    <name type="scientific">Paenibacillus baimaensis</name>
    <dbReference type="NCBI Taxonomy" id="2982185"/>
    <lineage>
        <taxon>Bacteria</taxon>
        <taxon>Bacillati</taxon>
        <taxon>Bacillota</taxon>
        <taxon>Bacilli</taxon>
        <taxon>Bacillales</taxon>
        <taxon>Paenibacillaceae</taxon>
        <taxon>Paenibacillus</taxon>
    </lineage>
</organism>
<comment type="caution">
    <text evidence="2">The sequence shown here is derived from an EMBL/GenBank/DDBJ whole genome shotgun (WGS) entry which is preliminary data.</text>
</comment>
<dbReference type="Proteomes" id="UP001652445">
    <property type="component" value="Unassembled WGS sequence"/>
</dbReference>
<feature type="compositionally biased region" description="Polar residues" evidence="1">
    <location>
        <begin position="250"/>
        <end position="259"/>
    </location>
</feature>
<keyword evidence="3" id="KW-1185">Reference proteome</keyword>
<dbReference type="RefSeq" id="WP_262684679.1">
    <property type="nucleotide sequence ID" value="NZ_JAOQIO010000046.1"/>
</dbReference>
<dbReference type="EMBL" id="JAOQIO010000046">
    <property type="protein sequence ID" value="MCU6793378.1"/>
    <property type="molecule type" value="Genomic_DNA"/>
</dbReference>
<sequence length="1042" mass="119023">MSGVYRNFFKIICFGFFFFLLTICLIEDLAGAQPYSNNDSYYDESGRLVYEIGSEEIKLFKYDLNGNLLDKTVLKDFFTLEDTLNDWSQTYSHTDNLTFDIENSTIFEGDSSRVSRTTLSNEEIVWKQEEIKTFQAITYALEDTTQFDVYVSMDGTNWIKTKPLITKTPGTMKKHVYTLANIAGANYIKMHWNHTEGVAYSPQVSKVILNYEPNVQKRGDTLNDWSQTYSHTDHLTFDTENSDSFGGDSSRVSRTTSSNEEIVWKQEGTKTFQAITYAIEDTTQFDVLVSMDGINWLQMEPLVTKTSGPWKKHVYTLANLTGANYIKMRWNHTEGEIWSPQIGKVILNYEPNIQKREDSLNDWSQTYSHSNNLAFDIANSGSFGDDSSRVSRTTLSNEEIVWKQEGTKTFQAITYAVEDTTQFDVYVSMDGTNWSQSKPLITKTSGPWKKHVYTLVNLTGANYIKMRWNHTEGEIWSPQIGKVILNYEPNIQKREDTLNDWSQTYSHSSNLTFDTANSGSFGGDSSRVSRTALTNEEIVWKQEGTKTFQAITYGMKDSTQFDVSVSMDGTHWLQTKPQITKSRGTLNKHVYTLANLMGANYIKMRWNHTEGETWSPQISKVILNYESSIQKREDALNDWSQTYSHSNNLAFDIANSGSFGDDSSRVSRTTLSNEEIVWKQEGTKTFQAITYAVENTTQFDMYVSMDGTHWLQTKPLITKSTGTLNKHVYTLTNLTGANYIKMRWNHTEGAAWSPQISKVVLNYELNVQKKEDTLNDWSQTFSHSANLIFDNANSASFGGDSSRVARATSTEEEMVWKQEGIRDFQAVTYFHPTLDPIHHFSFYTSMDGVVWNKATPVISGGEGNWIRYIYTLSDLTAVNYVKMKWNAGGTNWNPQISRVLMNYIANMESRVDNLNDWSGSYSHTNVVLDTTPNADMDNDSSRAARSTTGDEEIIWKQEGIRDFQAVAYYHPTLELIRHFSFYTSMDGVEWSAATPVISDGEGSWIQYIYTLSTSKTVDYVKMKWNAGGTNWNPQISRVIMNY</sequence>
<feature type="region of interest" description="Disordered" evidence="1">
    <location>
        <begin position="240"/>
        <end position="259"/>
    </location>
</feature>